<evidence type="ECO:0000313" key="2">
    <source>
        <dbReference type="EMBL" id="CAL6076378.1"/>
    </source>
</evidence>
<gene>
    <name evidence="1" type="ORF">HINF_LOCUS17098</name>
    <name evidence="2" type="ORF">HINF_LOCUS57662</name>
</gene>
<evidence type="ECO:0000313" key="1">
    <source>
        <dbReference type="EMBL" id="CAI9929453.1"/>
    </source>
</evidence>
<keyword evidence="3" id="KW-1185">Reference proteome</keyword>
<dbReference type="AlphaFoldDB" id="A0AA86P0Q2"/>
<reference evidence="1" key="1">
    <citation type="submission" date="2023-06" db="EMBL/GenBank/DDBJ databases">
        <authorList>
            <person name="Kurt Z."/>
        </authorList>
    </citation>
    <scope>NUCLEOTIDE SEQUENCE</scope>
</reference>
<dbReference type="EMBL" id="CATOUU010000435">
    <property type="protein sequence ID" value="CAI9929453.1"/>
    <property type="molecule type" value="Genomic_DNA"/>
</dbReference>
<dbReference type="EMBL" id="CAXDID020000319">
    <property type="protein sequence ID" value="CAL6076378.1"/>
    <property type="molecule type" value="Genomic_DNA"/>
</dbReference>
<comment type="caution">
    <text evidence="1">The sequence shown here is derived from an EMBL/GenBank/DDBJ whole genome shotgun (WGS) entry which is preliminary data.</text>
</comment>
<organism evidence="1">
    <name type="scientific">Hexamita inflata</name>
    <dbReference type="NCBI Taxonomy" id="28002"/>
    <lineage>
        <taxon>Eukaryota</taxon>
        <taxon>Metamonada</taxon>
        <taxon>Diplomonadida</taxon>
        <taxon>Hexamitidae</taxon>
        <taxon>Hexamitinae</taxon>
        <taxon>Hexamita</taxon>
    </lineage>
</organism>
<sequence>MILILILTYQNCLDASHGNIAQLTGILKQYTWYLNFSIKQNCSQLVGNNMQVQLRFQNQQLPLNMIQVQTKLNQTGFQIIQFVQDELTYKKLLHIASVDYIVLIDQIQYIGVVHNVKQIRVDTRQCWDKVTFSADRDWAFNISVIPNNCVISNSVTVTLEYFKEQWLSVPIIPTNAIGQFQGYQVGAFIVNNVLFFNTSAEVDTLNAQLIIDFVEHFKKNFNVRLRMKVQENDNLNNILNLFQIDILYLGNYLSKLAQPQPPTCTVDTWYALTITVNQPLRTPQVKLKMDLPYIVNNTHLMKTNNLKMYHHSFNHSPNLVIGRLQFTRLMEIQRQITRKSIIFKHLFNYQIEMAKCQLLFITLVRPHFHVFLNENIIGTMKRYA</sequence>
<name>A0AA86P0Q2_9EUKA</name>
<proteinExistence type="predicted"/>
<reference evidence="2 3" key="2">
    <citation type="submission" date="2024-07" db="EMBL/GenBank/DDBJ databases">
        <authorList>
            <person name="Akdeniz Z."/>
        </authorList>
    </citation>
    <scope>NUCLEOTIDE SEQUENCE [LARGE SCALE GENOMIC DNA]</scope>
</reference>
<accession>A0AA86P0Q2</accession>
<evidence type="ECO:0000313" key="3">
    <source>
        <dbReference type="Proteomes" id="UP001642409"/>
    </source>
</evidence>
<dbReference type="Proteomes" id="UP001642409">
    <property type="component" value="Unassembled WGS sequence"/>
</dbReference>
<protein>
    <submittedName>
        <fullName evidence="2">Hypothetical_protein</fullName>
    </submittedName>
</protein>